<feature type="domain" description="ABC transmembrane type-1" evidence="8">
    <location>
        <begin position="61"/>
        <end position="247"/>
    </location>
</feature>
<dbReference type="EMBL" id="JACHBU010000001">
    <property type="protein sequence ID" value="MBB6507260.1"/>
    <property type="molecule type" value="Genomic_DNA"/>
</dbReference>
<feature type="transmembrane region" description="Helical" evidence="7">
    <location>
        <begin position="20"/>
        <end position="41"/>
    </location>
</feature>
<feature type="transmembrane region" description="Helical" evidence="7">
    <location>
        <begin position="221"/>
        <end position="240"/>
    </location>
</feature>
<dbReference type="RefSeq" id="WP_184653743.1">
    <property type="nucleotide sequence ID" value="NZ_JACHBU010000001.1"/>
</dbReference>
<dbReference type="SUPFAM" id="SSF161098">
    <property type="entry name" value="MetI-like"/>
    <property type="match status" value="1"/>
</dbReference>
<dbReference type="Proteomes" id="UP000585437">
    <property type="component" value="Unassembled WGS sequence"/>
</dbReference>
<evidence type="ECO:0000313" key="10">
    <source>
        <dbReference type="Proteomes" id="UP000585437"/>
    </source>
</evidence>
<keyword evidence="5 7" id="KW-1133">Transmembrane helix</keyword>
<feature type="transmembrane region" description="Helical" evidence="7">
    <location>
        <begin position="174"/>
        <end position="200"/>
    </location>
</feature>
<keyword evidence="3" id="KW-1003">Cell membrane</keyword>
<evidence type="ECO:0000256" key="7">
    <source>
        <dbReference type="RuleBase" id="RU363032"/>
    </source>
</evidence>
<proteinExistence type="inferred from homology"/>
<dbReference type="InterPro" id="IPR000515">
    <property type="entry name" value="MetI-like"/>
</dbReference>
<protein>
    <submittedName>
        <fullName evidence="9">NitT/TauT family transport system permease protein</fullName>
    </submittedName>
</protein>
<gene>
    <name evidence="9" type="ORF">F4695_000579</name>
</gene>
<feature type="transmembrane region" description="Helical" evidence="7">
    <location>
        <begin position="61"/>
        <end position="89"/>
    </location>
</feature>
<comment type="similarity">
    <text evidence="7">Belongs to the binding-protein-dependent transport system permease family.</text>
</comment>
<evidence type="ECO:0000256" key="6">
    <source>
        <dbReference type="ARBA" id="ARBA00023136"/>
    </source>
</evidence>
<evidence type="ECO:0000256" key="1">
    <source>
        <dbReference type="ARBA" id="ARBA00004651"/>
    </source>
</evidence>
<comment type="caution">
    <text evidence="9">The sequence shown here is derived from an EMBL/GenBank/DDBJ whole genome shotgun (WGS) entry which is preliminary data.</text>
</comment>
<evidence type="ECO:0000313" key="9">
    <source>
        <dbReference type="EMBL" id="MBB6507260.1"/>
    </source>
</evidence>
<dbReference type="InterPro" id="IPR035906">
    <property type="entry name" value="MetI-like_sf"/>
</dbReference>
<dbReference type="CDD" id="cd06261">
    <property type="entry name" value="TM_PBP2"/>
    <property type="match status" value="1"/>
</dbReference>
<feature type="transmembrane region" description="Helical" evidence="7">
    <location>
        <begin position="95"/>
        <end position="119"/>
    </location>
</feature>
<keyword evidence="6 7" id="KW-0472">Membrane</keyword>
<dbReference type="PANTHER" id="PTHR30151">
    <property type="entry name" value="ALKANE SULFONATE ABC TRANSPORTER-RELATED, MEMBRANE SUBUNIT"/>
    <property type="match status" value="1"/>
</dbReference>
<evidence type="ECO:0000256" key="5">
    <source>
        <dbReference type="ARBA" id="ARBA00022989"/>
    </source>
</evidence>
<evidence type="ECO:0000256" key="3">
    <source>
        <dbReference type="ARBA" id="ARBA00022475"/>
    </source>
</evidence>
<keyword evidence="4 7" id="KW-0812">Transmembrane</keyword>
<dbReference type="PANTHER" id="PTHR30151:SF41">
    <property type="entry name" value="ABC TRANSPORTER PERMEASE PROTEIN"/>
    <property type="match status" value="1"/>
</dbReference>
<accession>A0A7X0MRJ7</accession>
<feature type="transmembrane region" description="Helical" evidence="7">
    <location>
        <begin position="126"/>
        <end position="145"/>
    </location>
</feature>
<organism evidence="9 10">
    <name type="scientific">Rhizobium soli</name>
    <dbReference type="NCBI Taxonomy" id="424798"/>
    <lineage>
        <taxon>Bacteria</taxon>
        <taxon>Pseudomonadati</taxon>
        <taxon>Pseudomonadota</taxon>
        <taxon>Alphaproteobacteria</taxon>
        <taxon>Hyphomicrobiales</taxon>
        <taxon>Rhizobiaceae</taxon>
        <taxon>Rhizobium/Agrobacterium group</taxon>
        <taxon>Rhizobium</taxon>
    </lineage>
</organism>
<dbReference type="Gene3D" id="1.10.3720.10">
    <property type="entry name" value="MetI-like"/>
    <property type="match status" value="1"/>
</dbReference>
<dbReference type="PROSITE" id="PS50928">
    <property type="entry name" value="ABC_TM1"/>
    <property type="match status" value="1"/>
</dbReference>
<sequence>MDANETPATILQRVSLPTGFLSLLAIWWLITASFDIPLSVLPSPADAVIALLESKGVFRSLGVTIQTTLIALLVSVVAGVAIALLLHRWLLLEPLVLPLLVTLQVTPVIVLAPVVVVVAPPGLTQVIVAFLVAFFPITVSTLQGLKSTPSVLLDAMRIYPVSRWQTFCYLRWPFALPFFFSGLRTAVGLALVGAVIADMMTGRGGQYSGIGMRIQSALQGNIRLVFGEALLVTAVGILLIEAVGMMSKLSLGQWRGNDG</sequence>
<dbReference type="GO" id="GO:0005886">
    <property type="term" value="C:plasma membrane"/>
    <property type="evidence" value="ECO:0007669"/>
    <property type="project" value="UniProtKB-SubCell"/>
</dbReference>
<reference evidence="9 10" key="1">
    <citation type="submission" date="2020-08" db="EMBL/GenBank/DDBJ databases">
        <title>The Agave Microbiome: Exploring the role of microbial communities in plant adaptations to desert environments.</title>
        <authorList>
            <person name="Partida-Martinez L.P."/>
        </authorList>
    </citation>
    <scope>NUCLEOTIDE SEQUENCE [LARGE SCALE GENOMIC DNA]</scope>
    <source>
        <strain evidence="9 10">AS3.12</strain>
    </source>
</reference>
<dbReference type="GO" id="GO:0055085">
    <property type="term" value="P:transmembrane transport"/>
    <property type="evidence" value="ECO:0007669"/>
    <property type="project" value="InterPro"/>
</dbReference>
<evidence type="ECO:0000259" key="8">
    <source>
        <dbReference type="PROSITE" id="PS50928"/>
    </source>
</evidence>
<dbReference type="Pfam" id="PF00528">
    <property type="entry name" value="BPD_transp_1"/>
    <property type="match status" value="1"/>
</dbReference>
<evidence type="ECO:0000256" key="2">
    <source>
        <dbReference type="ARBA" id="ARBA00022448"/>
    </source>
</evidence>
<name>A0A7X0MRJ7_9HYPH</name>
<comment type="subcellular location">
    <subcellularLocation>
        <location evidence="1 7">Cell membrane</location>
        <topology evidence="1 7">Multi-pass membrane protein</topology>
    </subcellularLocation>
</comment>
<keyword evidence="10" id="KW-1185">Reference proteome</keyword>
<dbReference type="AlphaFoldDB" id="A0A7X0MRJ7"/>
<keyword evidence="2 7" id="KW-0813">Transport</keyword>
<evidence type="ECO:0000256" key="4">
    <source>
        <dbReference type="ARBA" id="ARBA00022692"/>
    </source>
</evidence>